<protein>
    <recommendedName>
        <fullName evidence="4">G-protein coupled receptors family 1 profile domain-containing protein</fullName>
    </recommendedName>
</protein>
<keyword evidence="1" id="KW-0472">Membrane</keyword>
<comment type="caution">
    <text evidence="2">The sequence shown here is derived from an EMBL/GenBank/DDBJ whole genome shotgun (WGS) entry which is preliminary data.</text>
</comment>
<dbReference type="Proteomes" id="UP001175271">
    <property type="component" value="Unassembled WGS sequence"/>
</dbReference>
<dbReference type="EMBL" id="JAUCMV010000004">
    <property type="protein sequence ID" value="KAK0400812.1"/>
    <property type="molecule type" value="Genomic_DNA"/>
</dbReference>
<name>A0AA39HAC5_9BILA</name>
<sequence length="318" mass="36563">MYASFFDVTLDVINIIPLPFKLFSIYIVRRHSPSNMDSLPLFILNVMMWELLGSVYAIIEHAVPILPFQCFHVDGVIILFTNSEVVYHIITACLLITRMNCSLAQFFAFPYRYLILVYPKKILKVSPKWGSAFCASLHAVYSIIFVVMYANIVGYYVDYPFLDNRPLKREIFCFDPNRKLRDACSLAYTVLTLVLVALTVVFSLLLVRHFRKMIQLYNKQTLEMHRKFLRSLIIITAVPILFGLLPHAIGALNTVFFPGYPLETYMLTAVMSNLDGTLFYVVCIFTFEPYRQAALKIASQMFSRRQVSKVSPVSVLPI</sequence>
<evidence type="ECO:0000313" key="3">
    <source>
        <dbReference type="Proteomes" id="UP001175271"/>
    </source>
</evidence>
<feature type="transmembrane region" description="Helical" evidence="1">
    <location>
        <begin position="228"/>
        <end position="245"/>
    </location>
</feature>
<evidence type="ECO:0000313" key="2">
    <source>
        <dbReference type="EMBL" id="KAK0400812.1"/>
    </source>
</evidence>
<gene>
    <name evidence="2" type="ORF">QR680_015466</name>
</gene>
<feature type="transmembrane region" description="Helical" evidence="1">
    <location>
        <begin position="132"/>
        <end position="157"/>
    </location>
</feature>
<dbReference type="SUPFAM" id="SSF81321">
    <property type="entry name" value="Family A G protein-coupled receptor-like"/>
    <property type="match status" value="1"/>
</dbReference>
<feature type="transmembrane region" description="Helical" evidence="1">
    <location>
        <begin position="265"/>
        <end position="287"/>
    </location>
</feature>
<evidence type="ECO:0000256" key="1">
    <source>
        <dbReference type="SAM" id="Phobius"/>
    </source>
</evidence>
<keyword evidence="1" id="KW-0812">Transmembrane</keyword>
<dbReference type="InterPro" id="IPR019422">
    <property type="entry name" value="7TM_GPCR_serpentine_rcpt_Srh"/>
</dbReference>
<evidence type="ECO:0008006" key="4">
    <source>
        <dbReference type="Google" id="ProtNLM"/>
    </source>
</evidence>
<organism evidence="2 3">
    <name type="scientific">Steinernema hermaphroditum</name>
    <dbReference type="NCBI Taxonomy" id="289476"/>
    <lineage>
        <taxon>Eukaryota</taxon>
        <taxon>Metazoa</taxon>
        <taxon>Ecdysozoa</taxon>
        <taxon>Nematoda</taxon>
        <taxon>Chromadorea</taxon>
        <taxon>Rhabditida</taxon>
        <taxon>Tylenchina</taxon>
        <taxon>Panagrolaimomorpha</taxon>
        <taxon>Strongyloidoidea</taxon>
        <taxon>Steinernematidae</taxon>
        <taxon>Steinernema</taxon>
    </lineage>
</organism>
<keyword evidence="3" id="KW-1185">Reference proteome</keyword>
<feature type="transmembrane region" description="Helical" evidence="1">
    <location>
        <begin position="12"/>
        <end position="29"/>
    </location>
</feature>
<keyword evidence="1" id="KW-1133">Transmembrane helix</keyword>
<feature type="transmembrane region" description="Helical" evidence="1">
    <location>
        <begin position="41"/>
        <end position="59"/>
    </location>
</feature>
<feature type="transmembrane region" description="Helical" evidence="1">
    <location>
        <begin position="85"/>
        <end position="111"/>
    </location>
</feature>
<dbReference type="Pfam" id="PF10318">
    <property type="entry name" value="7TM_GPCR_Srh"/>
    <property type="match status" value="1"/>
</dbReference>
<reference evidence="2" key="1">
    <citation type="submission" date="2023-06" db="EMBL/GenBank/DDBJ databases">
        <title>Genomic analysis of the entomopathogenic nematode Steinernema hermaphroditum.</title>
        <authorList>
            <person name="Schwarz E.M."/>
            <person name="Heppert J.K."/>
            <person name="Baniya A."/>
            <person name="Schwartz H.T."/>
            <person name="Tan C.-H."/>
            <person name="Antoshechkin I."/>
            <person name="Sternberg P.W."/>
            <person name="Goodrich-Blair H."/>
            <person name="Dillman A.R."/>
        </authorList>
    </citation>
    <scope>NUCLEOTIDE SEQUENCE</scope>
    <source>
        <strain evidence="2">PS9179</strain>
        <tissue evidence="2">Whole animal</tissue>
    </source>
</reference>
<dbReference type="AlphaFoldDB" id="A0AA39HAC5"/>
<proteinExistence type="predicted"/>
<feature type="transmembrane region" description="Helical" evidence="1">
    <location>
        <begin position="186"/>
        <end position="207"/>
    </location>
</feature>
<accession>A0AA39HAC5</accession>